<sequence>MGFPFWAAAQRISDGHLRSSLTSEMHKPTILVTGASKGIGLAVTRYLLQKFNTNVIAIARSRTVELLQLESESLLIVECDITDEKAFADAIALGASKYQGIDGLILNAGTLDPLCRIGDDTPLESWKKHFDVNFFSLITAVTAALPYLRKSPVGGRVVFVSSGAAVKGTPGWGPYNASKAAMNSLCRTFGEEEPDVTSVAVRPGMVDTGMQSALRAFGGSHMSEADHKKFIQVYNDGKLVKPEDCGHVIAALSLQAPKDLSGQFVSWDSEECKPFRKE</sequence>
<dbReference type="Pfam" id="PF00106">
    <property type="entry name" value="adh_short"/>
    <property type="match status" value="1"/>
</dbReference>
<comment type="similarity">
    <text evidence="1">Belongs to the short-chain dehydrogenases/reductases (SDR) family.</text>
</comment>
<dbReference type="SMART" id="SM00822">
    <property type="entry name" value="PKS_KR"/>
    <property type="match status" value="1"/>
</dbReference>
<dbReference type="PANTHER" id="PTHR43008:SF8">
    <property type="entry name" value="BENZIL REDUCTASE ((S)-BENZOIN FORMING) IRC24"/>
    <property type="match status" value="1"/>
</dbReference>
<gene>
    <name evidence="5" type="ORF">D9613_005013</name>
</gene>
<name>A0A8H4R030_9AGAR</name>
<dbReference type="FunFam" id="3.40.50.720:FF:000281">
    <property type="entry name" value="Uncharacterized oxidoreductase YIR035C"/>
    <property type="match status" value="1"/>
</dbReference>
<dbReference type="EMBL" id="JAACJL010000016">
    <property type="protein sequence ID" value="KAF4619810.1"/>
    <property type="molecule type" value="Genomic_DNA"/>
</dbReference>
<dbReference type="InterPro" id="IPR057326">
    <property type="entry name" value="KR_dom"/>
</dbReference>
<dbReference type="PANTHER" id="PTHR43008">
    <property type="entry name" value="BENZIL REDUCTASE"/>
    <property type="match status" value="1"/>
</dbReference>
<evidence type="ECO:0000256" key="1">
    <source>
        <dbReference type="ARBA" id="ARBA00006484"/>
    </source>
</evidence>
<keyword evidence="3" id="KW-0560">Oxidoreductase</keyword>
<dbReference type="Proteomes" id="UP000521872">
    <property type="component" value="Unassembled WGS sequence"/>
</dbReference>
<evidence type="ECO:0000256" key="2">
    <source>
        <dbReference type="ARBA" id="ARBA00022857"/>
    </source>
</evidence>
<protein>
    <recommendedName>
        <fullName evidence="4">Ketoreductase domain-containing protein</fullName>
    </recommendedName>
</protein>
<evidence type="ECO:0000313" key="6">
    <source>
        <dbReference type="Proteomes" id="UP000521872"/>
    </source>
</evidence>
<dbReference type="SUPFAM" id="SSF51735">
    <property type="entry name" value="NAD(P)-binding Rossmann-fold domains"/>
    <property type="match status" value="1"/>
</dbReference>
<dbReference type="PROSITE" id="PS00061">
    <property type="entry name" value="ADH_SHORT"/>
    <property type="match status" value="1"/>
</dbReference>
<organism evidence="5 6">
    <name type="scientific">Agrocybe pediades</name>
    <dbReference type="NCBI Taxonomy" id="84607"/>
    <lineage>
        <taxon>Eukaryota</taxon>
        <taxon>Fungi</taxon>
        <taxon>Dikarya</taxon>
        <taxon>Basidiomycota</taxon>
        <taxon>Agaricomycotina</taxon>
        <taxon>Agaricomycetes</taxon>
        <taxon>Agaricomycetidae</taxon>
        <taxon>Agaricales</taxon>
        <taxon>Agaricineae</taxon>
        <taxon>Strophariaceae</taxon>
        <taxon>Agrocybe</taxon>
    </lineage>
</organism>
<accession>A0A8H4R030</accession>
<reference evidence="5 6" key="1">
    <citation type="submission" date="2019-12" db="EMBL/GenBank/DDBJ databases">
        <authorList>
            <person name="Floudas D."/>
            <person name="Bentzer J."/>
            <person name="Ahren D."/>
            <person name="Johansson T."/>
            <person name="Persson P."/>
            <person name="Tunlid A."/>
        </authorList>
    </citation>
    <scope>NUCLEOTIDE SEQUENCE [LARGE SCALE GENOMIC DNA]</scope>
    <source>
        <strain evidence="5 6">CBS 102.39</strain>
    </source>
</reference>
<dbReference type="PRINTS" id="PR00081">
    <property type="entry name" value="GDHRDH"/>
</dbReference>
<dbReference type="AlphaFoldDB" id="A0A8H4R030"/>
<comment type="caution">
    <text evidence="5">The sequence shown here is derived from an EMBL/GenBank/DDBJ whole genome shotgun (WGS) entry which is preliminary data.</text>
</comment>
<evidence type="ECO:0000313" key="5">
    <source>
        <dbReference type="EMBL" id="KAF4619810.1"/>
    </source>
</evidence>
<proteinExistence type="inferred from homology"/>
<feature type="domain" description="Ketoreductase" evidence="4">
    <location>
        <begin position="28"/>
        <end position="209"/>
    </location>
</feature>
<evidence type="ECO:0000259" key="4">
    <source>
        <dbReference type="SMART" id="SM00822"/>
    </source>
</evidence>
<dbReference type="Gene3D" id="3.40.50.720">
    <property type="entry name" value="NAD(P)-binding Rossmann-like Domain"/>
    <property type="match status" value="1"/>
</dbReference>
<evidence type="ECO:0000256" key="3">
    <source>
        <dbReference type="ARBA" id="ARBA00023002"/>
    </source>
</evidence>
<dbReference type="InterPro" id="IPR020904">
    <property type="entry name" value="Sc_DH/Rdtase_CS"/>
</dbReference>
<dbReference type="GO" id="GO:0050664">
    <property type="term" value="F:oxidoreductase activity, acting on NAD(P)H, oxygen as acceptor"/>
    <property type="evidence" value="ECO:0007669"/>
    <property type="project" value="TreeGrafter"/>
</dbReference>
<dbReference type="InterPro" id="IPR036291">
    <property type="entry name" value="NAD(P)-bd_dom_sf"/>
</dbReference>
<dbReference type="InterPro" id="IPR002347">
    <property type="entry name" value="SDR_fam"/>
</dbReference>
<keyword evidence="2" id="KW-0521">NADP</keyword>
<keyword evidence="6" id="KW-1185">Reference proteome</keyword>